<organism evidence="2 3">
    <name type="scientific">Candidatus Andeanibacterium colombiense</name>
    <dbReference type="NCBI Taxonomy" id="3121345"/>
    <lineage>
        <taxon>Bacteria</taxon>
        <taxon>Pseudomonadati</taxon>
        <taxon>Pseudomonadota</taxon>
        <taxon>Alphaproteobacteria</taxon>
        <taxon>Sphingomonadales</taxon>
        <taxon>Sphingomonadaceae</taxon>
        <taxon>Candidatus Andeanibacterium</taxon>
    </lineage>
</organism>
<name>A0AAJ5XAW0_9SPHN</name>
<sequence>MFNFANSNEPPNGRGGEWDAERLYDGEHPSVTLRAVCSRLRPKAHVIVFANEKGGVGKSTLAFHTAVALAHAGYKMLAIDLDRRQCSLDTAFVNRDATARSLQVDIPRARHIVLEKQSGALLSQEITRVGSQCDVIVIDVAGHDSAIARYAIAMADTLVTPVNSSAVDLDLMGKFSPVTKRLKKPGHFARMVNDLREERARLDLPALDWVVVKNRVRSTEVRQQAWVDNALGQLAPKIGIRLGGSFSERVAYRELFPFGLTHLDLRLIPGLGSARASAGEEIRALVADLALPEPGGEGQASQQPKSWVIREASRAYGASLQAHMHPKAAALEQAG</sequence>
<dbReference type="InterPro" id="IPR027417">
    <property type="entry name" value="P-loop_NTPase"/>
</dbReference>
<accession>A0AAJ5XAW0</accession>
<reference evidence="2" key="1">
    <citation type="submission" date="2023-03" db="EMBL/GenBank/DDBJ databases">
        <title>Andean soil-derived lignocellulolytic bacterial consortium as a source of novel taxa and putative plastic-active enzymes.</title>
        <authorList>
            <person name="Diaz-Garcia L."/>
            <person name="Chuvochina M."/>
            <person name="Feuerriegel G."/>
            <person name="Bunk B."/>
            <person name="Sproer C."/>
            <person name="Streit W.R."/>
            <person name="Rodriguez L.M."/>
            <person name="Overmann J."/>
            <person name="Jimenez D.J."/>
        </authorList>
    </citation>
    <scope>NUCLEOTIDE SEQUENCE</scope>
    <source>
        <strain evidence="2">MAG 26</strain>
    </source>
</reference>
<dbReference type="SUPFAM" id="SSF52540">
    <property type="entry name" value="P-loop containing nucleoside triphosphate hydrolases"/>
    <property type="match status" value="1"/>
</dbReference>
<dbReference type="Gene3D" id="3.40.50.300">
    <property type="entry name" value="P-loop containing nucleotide triphosphate hydrolases"/>
    <property type="match status" value="1"/>
</dbReference>
<dbReference type="KEGG" id="acob:P0Y56_06890"/>
<proteinExistence type="predicted"/>
<dbReference type="EMBL" id="CP119316">
    <property type="protein sequence ID" value="WEK48017.1"/>
    <property type="molecule type" value="Genomic_DNA"/>
</dbReference>
<dbReference type="PANTHER" id="PTHR13696:SF96">
    <property type="entry name" value="COBQ_COBB_MIND_PARA NUCLEOTIDE BINDING DOMAIN-CONTAINING PROTEIN"/>
    <property type="match status" value="1"/>
</dbReference>
<dbReference type="AlphaFoldDB" id="A0AAJ5XAW0"/>
<dbReference type="InterPro" id="IPR015223">
    <property type="entry name" value="MipZ"/>
</dbReference>
<evidence type="ECO:0000256" key="1">
    <source>
        <dbReference type="SAM" id="MobiDB-lite"/>
    </source>
</evidence>
<gene>
    <name evidence="2" type="ORF">P0Y56_06890</name>
</gene>
<dbReference type="InterPro" id="IPR050678">
    <property type="entry name" value="DNA_Partitioning_ATPase"/>
</dbReference>
<evidence type="ECO:0000313" key="2">
    <source>
        <dbReference type="EMBL" id="WEK48017.1"/>
    </source>
</evidence>
<evidence type="ECO:0000313" key="3">
    <source>
        <dbReference type="Proteomes" id="UP001218362"/>
    </source>
</evidence>
<dbReference type="PANTHER" id="PTHR13696">
    <property type="entry name" value="P-LOOP CONTAINING NUCLEOSIDE TRIPHOSPHATE HYDROLASE"/>
    <property type="match status" value="1"/>
</dbReference>
<feature type="region of interest" description="Disordered" evidence="1">
    <location>
        <begin position="1"/>
        <end position="21"/>
    </location>
</feature>
<feature type="compositionally biased region" description="Polar residues" evidence="1">
    <location>
        <begin position="1"/>
        <end position="10"/>
    </location>
</feature>
<dbReference type="Proteomes" id="UP001218362">
    <property type="component" value="Chromosome"/>
</dbReference>
<dbReference type="CDD" id="cd02042">
    <property type="entry name" value="ParAB_family"/>
    <property type="match status" value="1"/>
</dbReference>
<protein>
    <submittedName>
        <fullName evidence="2">Division plane positioning ATPase MipZ</fullName>
    </submittedName>
</protein>
<dbReference type="Pfam" id="PF09140">
    <property type="entry name" value="MipZ"/>
    <property type="match status" value="1"/>
</dbReference>